<evidence type="ECO:0000256" key="4">
    <source>
        <dbReference type="ARBA" id="ARBA00023288"/>
    </source>
</evidence>
<dbReference type="PANTHER" id="PTHR35936">
    <property type="entry name" value="MEMBRANE-BOUND LYTIC MUREIN TRANSGLYCOSYLASE F"/>
    <property type="match status" value="1"/>
</dbReference>
<keyword evidence="8" id="KW-1185">Reference proteome</keyword>
<evidence type="ECO:0000256" key="1">
    <source>
        <dbReference type="ARBA" id="ARBA00004193"/>
    </source>
</evidence>
<evidence type="ECO:0000259" key="6">
    <source>
        <dbReference type="SMART" id="SM00062"/>
    </source>
</evidence>
<dbReference type="SMART" id="SM00062">
    <property type="entry name" value="PBPb"/>
    <property type="match status" value="1"/>
</dbReference>
<evidence type="ECO:0000256" key="2">
    <source>
        <dbReference type="ARBA" id="ARBA00022729"/>
    </source>
</evidence>
<dbReference type="PANTHER" id="PTHR35936:SF19">
    <property type="entry name" value="AMINO-ACID-BINDING PROTEIN YXEM-RELATED"/>
    <property type="match status" value="1"/>
</dbReference>
<sequence>MKKNRLIGTIACLLLILSACGFSGEGTEPVGAGDDQTDQGKENANERDTITVGVENANSPFSFIDENGELTGFDVDVLEAIAEDQGLNVNFKSMNFSSIVPSLQTGQLDAAISTTSLGPSPEKEGKVDFANRITNASSSIVSKKGSSIEEIEDIHENHVIAVKTGSLAERIADILAEETGAEIRRFDTSDKVLQDVVNEQSDVAVDAMDTIYAVLWQDREYGIQILSDSLFQYVMEALQEEAEVEENENGTSVGEFPYNAIAVTKGDQELIDMLNAGFQNIKADGKFDEIQAKWNVALTLTARMSEEFLDFMMEVNPILKGLDGELKTIDE</sequence>
<comment type="subcellular location">
    <subcellularLocation>
        <location evidence="1">Cell membrane</location>
        <topology evidence="1">Lipid-anchor</topology>
    </subcellularLocation>
</comment>
<dbReference type="SUPFAM" id="SSF53850">
    <property type="entry name" value="Periplasmic binding protein-like II"/>
    <property type="match status" value="1"/>
</dbReference>
<evidence type="ECO:0000256" key="3">
    <source>
        <dbReference type="ARBA" id="ARBA00023139"/>
    </source>
</evidence>
<gene>
    <name evidence="7" type="ORF">WAK64_06300</name>
</gene>
<dbReference type="CDD" id="cd13530">
    <property type="entry name" value="PBP2_peptides_like"/>
    <property type="match status" value="1"/>
</dbReference>
<evidence type="ECO:0000256" key="5">
    <source>
        <dbReference type="SAM" id="SignalP"/>
    </source>
</evidence>
<feature type="chain" id="PRO_5047102992" evidence="5">
    <location>
        <begin position="24"/>
        <end position="331"/>
    </location>
</feature>
<dbReference type="RefSeq" id="WP_336586101.1">
    <property type="nucleotide sequence ID" value="NZ_JBBAXC010000004.1"/>
</dbReference>
<dbReference type="EMBL" id="JBBAXC010000004">
    <property type="protein sequence ID" value="MEI5906667.1"/>
    <property type="molecule type" value="Genomic_DNA"/>
</dbReference>
<dbReference type="Gene3D" id="3.40.190.10">
    <property type="entry name" value="Periplasmic binding protein-like II"/>
    <property type="match status" value="2"/>
</dbReference>
<keyword evidence="3" id="KW-0564">Palmitate</keyword>
<keyword evidence="2 5" id="KW-0732">Signal</keyword>
<keyword evidence="4" id="KW-0449">Lipoprotein</keyword>
<reference evidence="7 8" key="1">
    <citation type="journal article" date="2018" name="J. Microbiol.">
        <title>Bacillus spongiae sp. nov., isolated from sponge of Jeju Island.</title>
        <authorList>
            <person name="Lee G.E."/>
            <person name="Im W.T."/>
            <person name="Park J.S."/>
        </authorList>
    </citation>
    <scope>NUCLEOTIDE SEQUENCE [LARGE SCALE GENOMIC DNA]</scope>
    <source>
        <strain evidence="7 8">135PIL107-10</strain>
    </source>
</reference>
<dbReference type="PROSITE" id="PS51257">
    <property type="entry name" value="PROKAR_LIPOPROTEIN"/>
    <property type="match status" value="1"/>
</dbReference>
<comment type="caution">
    <text evidence="7">The sequence shown here is derived from an EMBL/GenBank/DDBJ whole genome shotgun (WGS) entry which is preliminary data.</text>
</comment>
<proteinExistence type="predicted"/>
<evidence type="ECO:0000313" key="7">
    <source>
        <dbReference type="EMBL" id="MEI5906667.1"/>
    </source>
</evidence>
<protein>
    <submittedName>
        <fullName evidence="7">ABC transporter substrate-binding protein</fullName>
    </submittedName>
</protein>
<feature type="signal peptide" evidence="5">
    <location>
        <begin position="1"/>
        <end position="23"/>
    </location>
</feature>
<organism evidence="7 8">
    <name type="scientific">Bacillus spongiae</name>
    <dbReference type="NCBI Taxonomy" id="2683610"/>
    <lineage>
        <taxon>Bacteria</taxon>
        <taxon>Bacillati</taxon>
        <taxon>Bacillota</taxon>
        <taxon>Bacilli</taxon>
        <taxon>Bacillales</taxon>
        <taxon>Bacillaceae</taxon>
        <taxon>Bacillus</taxon>
    </lineage>
</organism>
<dbReference type="InterPro" id="IPR001638">
    <property type="entry name" value="Solute-binding_3/MltF_N"/>
</dbReference>
<name>A0ABU8HBQ0_9BACI</name>
<dbReference type="Pfam" id="PF00497">
    <property type="entry name" value="SBP_bac_3"/>
    <property type="match status" value="1"/>
</dbReference>
<feature type="domain" description="Solute-binding protein family 3/N-terminal" evidence="6">
    <location>
        <begin position="49"/>
        <end position="298"/>
    </location>
</feature>
<accession>A0ABU8HBQ0</accession>
<evidence type="ECO:0000313" key="8">
    <source>
        <dbReference type="Proteomes" id="UP001312865"/>
    </source>
</evidence>
<dbReference type="Proteomes" id="UP001312865">
    <property type="component" value="Unassembled WGS sequence"/>
</dbReference>